<accession>A0A250IZF4</accession>
<dbReference type="GO" id="GO:0042158">
    <property type="term" value="P:lipoprotein biosynthetic process"/>
    <property type="evidence" value="ECO:0007669"/>
    <property type="project" value="UniProtKB-UniRule"/>
</dbReference>
<dbReference type="KEGG" id="cfus:CYFUS_002525"/>
<dbReference type="Pfam" id="PF00795">
    <property type="entry name" value="CN_hydrolase"/>
    <property type="match status" value="1"/>
</dbReference>
<dbReference type="InterPro" id="IPR045378">
    <property type="entry name" value="LNT_N"/>
</dbReference>
<comment type="similarity">
    <text evidence="2 9">Belongs to the CN hydrolase family. Apolipoprotein N-acyltransferase subfamily.</text>
</comment>
<comment type="subcellular location">
    <subcellularLocation>
        <location evidence="1 9">Cell membrane</location>
        <topology evidence="1 9">Multi-pass membrane protein</topology>
    </subcellularLocation>
</comment>
<feature type="transmembrane region" description="Helical" evidence="9">
    <location>
        <begin position="152"/>
        <end position="173"/>
    </location>
</feature>
<comment type="catalytic activity">
    <reaction evidence="9">
        <text>N-terminal S-1,2-diacyl-sn-glyceryl-L-cysteinyl-[lipoprotein] + a glycerophospholipid = N-acyl-S-1,2-diacyl-sn-glyceryl-L-cysteinyl-[lipoprotein] + a 2-acyl-sn-glycero-3-phospholipid + H(+)</text>
        <dbReference type="Rhea" id="RHEA:48228"/>
        <dbReference type="Rhea" id="RHEA-COMP:14681"/>
        <dbReference type="Rhea" id="RHEA-COMP:14684"/>
        <dbReference type="ChEBI" id="CHEBI:15378"/>
        <dbReference type="ChEBI" id="CHEBI:136912"/>
        <dbReference type="ChEBI" id="CHEBI:140656"/>
        <dbReference type="ChEBI" id="CHEBI:140657"/>
        <dbReference type="ChEBI" id="CHEBI:140660"/>
        <dbReference type="EC" id="2.3.1.269"/>
    </reaction>
</comment>
<protein>
    <recommendedName>
        <fullName evidence="9">Apolipoprotein N-acyltransferase</fullName>
        <shortName evidence="9">ALP N-acyltransferase</shortName>
        <ecNumber evidence="9">2.3.1.269</ecNumber>
    </recommendedName>
</protein>
<dbReference type="UniPathway" id="UPA00666"/>
<evidence type="ECO:0000256" key="2">
    <source>
        <dbReference type="ARBA" id="ARBA00010065"/>
    </source>
</evidence>
<organism evidence="11 12">
    <name type="scientific">Cystobacter fuscus</name>
    <dbReference type="NCBI Taxonomy" id="43"/>
    <lineage>
        <taxon>Bacteria</taxon>
        <taxon>Pseudomonadati</taxon>
        <taxon>Myxococcota</taxon>
        <taxon>Myxococcia</taxon>
        <taxon>Myxococcales</taxon>
        <taxon>Cystobacterineae</taxon>
        <taxon>Archangiaceae</taxon>
        <taxon>Cystobacter</taxon>
    </lineage>
</organism>
<feature type="transmembrane region" description="Helical" evidence="9">
    <location>
        <begin position="193"/>
        <end position="215"/>
    </location>
</feature>
<proteinExistence type="inferred from homology"/>
<dbReference type="PANTHER" id="PTHR38686">
    <property type="entry name" value="APOLIPOPROTEIN N-ACYLTRANSFERASE"/>
    <property type="match status" value="1"/>
</dbReference>
<evidence type="ECO:0000259" key="10">
    <source>
        <dbReference type="PROSITE" id="PS50263"/>
    </source>
</evidence>
<dbReference type="Proteomes" id="UP000217257">
    <property type="component" value="Chromosome"/>
</dbReference>
<evidence type="ECO:0000256" key="7">
    <source>
        <dbReference type="ARBA" id="ARBA00023136"/>
    </source>
</evidence>
<dbReference type="CDD" id="cd07571">
    <property type="entry name" value="ALP_N-acyl_transferase"/>
    <property type="match status" value="1"/>
</dbReference>
<dbReference type="Pfam" id="PF20154">
    <property type="entry name" value="LNT_N"/>
    <property type="match status" value="1"/>
</dbReference>
<keyword evidence="3 9" id="KW-1003">Cell membrane</keyword>
<reference evidence="11 12" key="1">
    <citation type="submission" date="2017-06" db="EMBL/GenBank/DDBJ databases">
        <title>Sequencing and comparative analysis of myxobacterial genomes.</title>
        <authorList>
            <person name="Rupp O."/>
            <person name="Goesmann A."/>
            <person name="Sogaard-Andersen L."/>
        </authorList>
    </citation>
    <scope>NUCLEOTIDE SEQUENCE [LARGE SCALE GENOMIC DNA]</scope>
    <source>
        <strain evidence="11 12">DSM 52655</strain>
    </source>
</reference>
<dbReference type="NCBIfam" id="TIGR00546">
    <property type="entry name" value="lnt"/>
    <property type="match status" value="1"/>
</dbReference>
<keyword evidence="5 9" id="KW-0812">Transmembrane</keyword>
<dbReference type="EMBL" id="CP022098">
    <property type="protein sequence ID" value="ATB37104.1"/>
    <property type="molecule type" value="Genomic_DNA"/>
</dbReference>
<evidence type="ECO:0000256" key="5">
    <source>
        <dbReference type="ARBA" id="ARBA00022692"/>
    </source>
</evidence>
<sequence length="553" mass="59546">MSRKKTAASRRREPLEADFAEQTSHVTVQPEDGQARARGRTLVLQALLSAALLALAAPPMDLWPLALVALVPLLWGLRDATPVQALAPAWLCGFVINLVGFRWGYALLDRFGHLPAWARVLALLVLAAYQASVFSLWAGLGNLLTRSARVPWLVALPLAVAVAEGVLPFLFPWNLAVTVWRAWPLLQVAELGGAPAVSALVVLINLTLLEAGLAFRRGRPLPRPVRVACGVVLAVVAAGLLRATHVAQARQAAPKVRVGIVQPNSGTITAEDRKHRGEQYLAPLRQATLELAHGGAELVVWPESAFPFLFDRQLTREYAPGHPWELRPGFSGTLLFGALSHTFGGARVHNSAVLVSPDGRITGLSDKRRLFPFGEYVPFAARFPEWARRVRARLPDSPDIEPGTQARLLVSGSLRIAPLLCYEDILPGAVHPLVRQGPNLLVTLANHAWFGDGDAPYQALALATLRGVEARRDLVRATSTGISSVGDALGRVQARTSLTREPGAPEVLVGEVALVELFALGPYLAPAFPFACALALVVLALLGRRAHSRADRV</sequence>
<gene>
    <name evidence="9" type="primary">lnt</name>
    <name evidence="11" type="ORF">CYFUS_002525</name>
</gene>
<dbReference type="RefSeq" id="WP_157758407.1">
    <property type="nucleotide sequence ID" value="NZ_CP022098.1"/>
</dbReference>
<evidence type="ECO:0000313" key="12">
    <source>
        <dbReference type="Proteomes" id="UP000217257"/>
    </source>
</evidence>
<keyword evidence="4 9" id="KW-0808">Transferase</keyword>
<evidence type="ECO:0000256" key="1">
    <source>
        <dbReference type="ARBA" id="ARBA00004651"/>
    </source>
</evidence>
<dbReference type="GO" id="GO:0016410">
    <property type="term" value="F:N-acyltransferase activity"/>
    <property type="evidence" value="ECO:0007669"/>
    <property type="project" value="UniProtKB-UniRule"/>
</dbReference>
<feature type="transmembrane region" description="Helical" evidence="9">
    <location>
        <begin position="227"/>
        <end position="247"/>
    </location>
</feature>
<feature type="transmembrane region" description="Helical" evidence="9">
    <location>
        <begin position="523"/>
        <end position="542"/>
    </location>
</feature>
<evidence type="ECO:0000256" key="9">
    <source>
        <dbReference type="HAMAP-Rule" id="MF_01148"/>
    </source>
</evidence>
<comment type="function">
    <text evidence="9">Catalyzes the phospholipid dependent N-acylation of the N-terminal cysteine of apolipoprotein, the last step in lipoprotein maturation.</text>
</comment>
<feature type="transmembrane region" description="Helical" evidence="9">
    <location>
        <begin position="117"/>
        <end position="140"/>
    </location>
</feature>
<dbReference type="InterPro" id="IPR036526">
    <property type="entry name" value="C-N_Hydrolase_sf"/>
</dbReference>
<feature type="transmembrane region" description="Helical" evidence="9">
    <location>
        <begin position="85"/>
        <end position="105"/>
    </location>
</feature>
<comment type="pathway">
    <text evidence="9">Protein modification; lipoprotein biosynthesis (N-acyl transfer).</text>
</comment>
<evidence type="ECO:0000256" key="4">
    <source>
        <dbReference type="ARBA" id="ARBA00022679"/>
    </source>
</evidence>
<evidence type="ECO:0000313" key="11">
    <source>
        <dbReference type="EMBL" id="ATB37104.1"/>
    </source>
</evidence>
<dbReference type="SUPFAM" id="SSF56317">
    <property type="entry name" value="Carbon-nitrogen hydrolase"/>
    <property type="match status" value="1"/>
</dbReference>
<dbReference type="Gene3D" id="3.60.110.10">
    <property type="entry name" value="Carbon-nitrogen hydrolase"/>
    <property type="match status" value="1"/>
</dbReference>
<evidence type="ECO:0000256" key="8">
    <source>
        <dbReference type="ARBA" id="ARBA00023315"/>
    </source>
</evidence>
<dbReference type="AlphaFoldDB" id="A0A250IZF4"/>
<feature type="transmembrane region" description="Helical" evidence="9">
    <location>
        <begin position="62"/>
        <end position="78"/>
    </location>
</feature>
<dbReference type="InterPro" id="IPR003010">
    <property type="entry name" value="C-N_Hydrolase"/>
</dbReference>
<dbReference type="GO" id="GO:0005886">
    <property type="term" value="C:plasma membrane"/>
    <property type="evidence" value="ECO:0007669"/>
    <property type="project" value="UniProtKB-SubCell"/>
</dbReference>
<evidence type="ECO:0000256" key="6">
    <source>
        <dbReference type="ARBA" id="ARBA00022989"/>
    </source>
</evidence>
<dbReference type="PANTHER" id="PTHR38686:SF1">
    <property type="entry name" value="APOLIPOPROTEIN N-ACYLTRANSFERASE"/>
    <property type="match status" value="1"/>
</dbReference>
<keyword evidence="11" id="KW-0449">Lipoprotein</keyword>
<name>A0A250IZF4_9BACT</name>
<dbReference type="InterPro" id="IPR004563">
    <property type="entry name" value="Apolipo_AcylTrfase"/>
</dbReference>
<keyword evidence="8 9" id="KW-0012">Acyltransferase</keyword>
<keyword evidence="7 9" id="KW-0472">Membrane</keyword>
<dbReference type="PROSITE" id="PS50263">
    <property type="entry name" value="CN_HYDROLASE"/>
    <property type="match status" value="1"/>
</dbReference>
<evidence type="ECO:0000256" key="3">
    <source>
        <dbReference type="ARBA" id="ARBA00022475"/>
    </source>
</evidence>
<feature type="transmembrane region" description="Helical" evidence="9">
    <location>
        <begin position="39"/>
        <end position="56"/>
    </location>
</feature>
<dbReference type="EC" id="2.3.1.269" evidence="9"/>
<dbReference type="HAMAP" id="MF_01148">
    <property type="entry name" value="Lnt"/>
    <property type="match status" value="1"/>
</dbReference>
<feature type="domain" description="CN hydrolase" evidence="10">
    <location>
        <begin position="256"/>
        <end position="514"/>
    </location>
</feature>
<keyword evidence="6 9" id="KW-1133">Transmembrane helix</keyword>